<organism evidence="1">
    <name type="scientific">Tanacetum cinerariifolium</name>
    <name type="common">Dalmatian daisy</name>
    <name type="synonym">Chrysanthemum cinerariifolium</name>
    <dbReference type="NCBI Taxonomy" id="118510"/>
    <lineage>
        <taxon>Eukaryota</taxon>
        <taxon>Viridiplantae</taxon>
        <taxon>Streptophyta</taxon>
        <taxon>Embryophyta</taxon>
        <taxon>Tracheophyta</taxon>
        <taxon>Spermatophyta</taxon>
        <taxon>Magnoliopsida</taxon>
        <taxon>eudicotyledons</taxon>
        <taxon>Gunneridae</taxon>
        <taxon>Pentapetalae</taxon>
        <taxon>asterids</taxon>
        <taxon>campanulids</taxon>
        <taxon>Asterales</taxon>
        <taxon>Asteraceae</taxon>
        <taxon>Asteroideae</taxon>
        <taxon>Anthemideae</taxon>
        <taxon>Anthemidinae</taxon>
        <taxon>Tanacetum</taxon>
    </lineage>
</organism>
<gene>
    <name evidence="1" type="ORF">Tci_036102</name>
</gene>
<dbReference type="EMBL" id="BKCJ010004969">
    <property type="protein sequence ID" value="GEU64124.1"/>
    <property type="molecule type" value="Genomic_DNA"/>
</dbReference>
<protein>
    <recommendedName>
        <fullName evidence="2">F-box domain-containing protein</fullName>
    </recommendedName>
</protein>
<sequence length="179" mass="21025">MMASDLSKLLLQLEVVVDDDDDDDIIDYYIRIQIYSSESGLWSVLDDQFPYEWFDDFSNGIYWNGAIHWLNTDQPFHVKLDIVDHPRGYNVWSVKYFVNLDDILRPYPTWRIPTNWSCHDIFSIVLGQQDEDSFMVIELSGKILQHKFVLDTVNELFDLGKRIVTASSTLHLSIICERQ</sequence>
<comment type="caution">
    <text evidence="1">The sequence shown here is derived from an EMBL/GenBank/DDBJ whole genome shotgun (WGS) entry which is preliminary data.</text>
</comment>
<name>A0A6L2LV15_TANCI</name>
<evidence type="ECO:0000313" key="1">
    <source>
        <dbReference type="EMBL" id="GEU64124.1"/>
    </source>
</evidence>
<proteinExistence type="predicted"/>
<evidence type="ECO:0008006" key="2">
    <source>
        <dbReference type="Google" id="ProtNLM"/>
    </source>
</evidence>
<reference evidence="1" key="1">
    <citation type="journal article" date="2019" name="Sci. Rep.">
        <title>Draft genome of Tanacetum cinerariifolium, the natural source of mosquito coil.</title>
        <authorList>
            <person name="Yamashiro T."/>
            <person name="Shiraishi A."/>
            <person name="Satake H."/>
            <person name="Nakayama K."/>
        </authorList>
    </citation>
    <scope>NUCLEOTIDE SEQUENCE</scope>
</reference>
<accession>A0A6L2LV15</accession>
<dbReference type="AlphaFoldDB" id="A0A6L2LV15"/>